<evidence type="ECO:0000256" key="17">
    <source>
        <dbReference type="ARBA" id="ARBA00048152"/>
    </source>
</evidence>
<dbReference type="GO" id="GO:0005524">
    <property type="term" value="F:ATP binding"/>
    <property type="evidence" value="ECO:0007669"/>
    <property type="project" value="UniProtKB-KW"/>
</dbReference>
<evidence type="ECO:0000256" key="11">
    <source>
        <dbReference type="ARBA" id="ARBA00022777"/>
    </source>
</evidence>
<evidence type="ECO:0000256" key="16">
    <source>
        <dbReference type="ARBA" id="ARBA00023317"/>
    </source>
</evidence>
<dbReference type="Pfam" id="PF00224">
    <property type="entry name" value="PK"/>
    <property type="match status" value="1"/>
</dbReference>
<dbReference type="Pfam" id="PF00391">
    <property type="entry name" value="PEP-utilizers"/>
    <property type="match status" value="1"/>
</dbReference>
<evidence type="ECO:0000256" key="12">
    <source>
        <dbReference type="ARBA" id="ARBA00022840"/>
    </source>
</evidence>
<evidence type="ECO:0000256" key="7">
    <source>
        <dbReference type="ARBA" id="ARBA00018587"/>
    </source>
</evidence>
<dbReference type="GO" id="GO:0006950">
    <property type="term" value="P:response to stress"/>
    <property type="evidence" value="ECO:0007669"/>
    <property type="project" value="UniProtKB-ARBA"/>
</dbReference>
<dbReference type="NCBIfam" id="NF004978">
    <property type="entry name" value="PRK06354.1"/>
    <property type="match status" value="1"/>
</dbReference>
<comment type="similarity">
    <text evidence="4">In the C-terminal section; belongs to the PEP-utilizing enzyme family.</text>
</comment>
<evidence type="ECO:0000256" key="2">
    <source>
        <dbReference type="ARBA" id="ARBA00001958"/>
    </source>
</evidence>
<keyword evidence="16 23" id="KW-0670">Pyruvate</keyword>
<comment type="pathway">
    <text evidence="3 19">Carbohydrate degradation; glycolysis; pyruvate from D-glyceraldehyde 3-phosphate: step 5/5.</text>
</comment>
<dbReference type="EC" id="2.7.1.40" evidence="6 18"/>
<dbReference type="Gene3D" id="3.50.30.10">
    <property type="entry name" value="Phosphohistidine domain"/>
    <property type="match status" value="1"/>
</dbReference>
<evidence type="ECO:0000256" key="10">
    <source>
        <dbReference type="ARBA" id="ARBA00022741"/>
    </source>
</evidence>
<organism evidence="23">
    <name type="scientific">Moorella thermoacetica Y72</name>
    <dbReference type="NCBI Taxonomy" id="1325331"/>
    <lineage>
        <taxon>Bacteria</taxon>
        <taxon>Bacillati</taxon>
        <taxon>Bacillota</taxon>
        <taxon>Clostridia</taxon>
        <taxon>Neomoorellales</taxon>
        <taxon>Neomoorellaceae</taxon>
        <taxon>Neomoorella</taxon>
    </lineage>
</organism>
<dbReference type="SUPFAM" id="SSF52935">
    <property type="entry name" value="PK C-terminal domain-like"/>
    <property type="match status" value="1"/>
</dbReference>
<evidence type="ECO:0000256" key="3">
    <source>
        <dbReference type="ARBA" id="ARBA00004997"/>
    </source>
</evidence>
<dbReference type="NCBIfam" id="NF004491">
    <property type="entry name" value="PRK05826.1"/>
    <property type="match status" value="1"/>
</dbReference>
<dbReference type="PANTHER" id="PTHR11817">
    <property type="entry name" value="PYRUVATE KINASE"/>
    <property type="match status" value="1"/>
</dbReference>
<dbReference type="GO" id="GO:0030955">
    <property type="term" value="F:potassium ion binding"/>
    <property type="evidence" value="ECO:0007669"/>
    <property type="project" value="UniProtKB-UniRule"/>
</dbReference>
<comment type="cofactor">
    <cofactor evidence="1">
        <name>Mg(2+)</name>
        <dbReference type="ChEBI" id="CHEBI:18420"/>
    </cofactor>
</comment>
<dbReference type="InterPro" id="IPR015813">
    <property type="entry name" value="Pyrv/PenolPyrv_kinase-like_dom"/>
</dbReference>
<keyword evidence="9" id="KW-0479">Metal-binding</keyword>
<keyword evidence="15 19" id="KW-0324">Glycolysis</keyword>
<dbReference type="InterPro" id="IPR011037">
    <property type="entry name" value="Pyrv_Knase-like_insert_dom_sf"/>
</dbReference>
<evidence type="ECO:0000256" key="15">
    <source>
        <dbReference type="ARBA" id="ARBA00023152"/>
    </source>
</evidence>
<reference evidence="23" key="1">
    <citation type="journal article" date="2014" name="Gene">
        <title>Genome-guided analysis of transformation efficiency and carbon dioxide assimilation by Moorella thermoacetica Y72.</title>
        <authorList>
            <person name="Tsukahara K."/>
            <person name="Kita A."/>
            <person name="Nakashimada Y."/>
            <person name="Hoshino T."/>
            <person name="Murakami K."/>
        </authorList>
    </citation>
    <scope>NUCLEOTIDE SEQUENCE [LARGE SCALE GENOMIC DNA]</scope>
    <source>
        <strain evidence="23">Y72</strain>
    </source>
</reference>
<proteinExistence type="inferred from homology"/>
<keyword evidence="11 19" id="KW-0418">Kinase</keyword>
<dbReference type="GO" id="GO:0000287">
    <property type="term" value="F:magnesium ion binding"/>
    <property type="evidence" value="ECO:0007669"/>
    <property type="project" value="UniProtKB-UniRule"/>
</dbReference>
<gene>
    <name evidence="23" type="ORF">MTY_0361</name>
</gene>
<evidence type="ECO:0000256" key="13">
    <source>
        <dbReference type="ARBA" id="ARBA00022842"/>
    </source>
</evidence>
<dbReference type="GO" id="GO:0016301">
    <property type="term" value="F:kinase activity"/>
    <property type="evidence" value="ECO:0007669"/>
    <property type="project" value="UniProtKB-KW"/>
</dbReference>
<evidence type="ECO:0000256" key="19">
    <source>
        <dbReference type="RuleBase" id="RU000504"/>
    </source>
</evidence>
<evidence type="ECO:0000256" key="8">
    <source>
        <dbReference type="ARBA" id="ARBA00022679"/>
    </source>
</evidence>
<dbReference type="InterPro" id="IPR008279">
    <property type="entry name" value="PEP-util_enz_mobile_dom"/>
</dbReference>
<feature type="domain" description="Pyruvate kinase C-terminal" evidence="22">
    <location>
        <begin position="354"/>
        <end position="467"/>
    </location>
</feature>
<keyword evidence="12" id="KW-0067">ATP-binding</keyword>
<dbReference type="InterPro" id="IPR036637">
    <property type="entry name" value="Phosphohistidine_dom_sf"/>
</dbReference>
<dbReference type="AlphaFoldDB" id="A0A0S6UAU8"/>
<dbReference type="InterPro" id="IPR036918">
    <property type="entry name" value="Pyrv_Knase_C_sf"/>
</dbReference>
<dbReference type="InterPro" id="IPR015795">
    <property type="entry name" value="Pyrv_Knase_C"/>
</dbReference>
<dbReference type="InterPro" id="IPR040442">
    <property type="entry name" value="Pyrv_kinase-like_dom_sf"/>
</dbReference>
<comment type="cofactor">
    <cofactor evidence="2">
        <name>K(+)</name>
        <dbReference type="ChEBI" id="CHEBI:29103"/>
    </cofactor>
</comment>
<dbReference type="EMBL" id="DF238840">
    <property type="protein sequence ID" value="GAF25032.1"/>
    <property type="molecule type" value="Genomic_DNA"/>
</dbReference>
<dbReference type="SUPFAM" id="SSF52009">
    <property type="entry name" value="Phosphohistidine domain"/>
    <property type="match status" value="1"/>
</dbReference>
<evidence type="ECO:0000259" key="21">
    <source>
        <dbReference type="Pfam" id="PF00391"/>
    </source>
</evidence>
<comment type="catalytic activity">
    <reaction evidence="17 19">
        <text>pyruvate + ATP = phosphoenolpyruvate + ADP + H(+)</text>
        <dbReference type="Rhea" id="RHEA:18157"/>
        <dbReference type="ChEBI" id="CHEBI:15361"/>
        <dbReference type="ChEBI" id="CHEBI:15378"/>
        <dbReference type="ChEBI" id="CHEBI:30616"/>
        <dbReference type="ChEBI" id="CHEBI:58702"/>
        <dbReference type="ChEBI" id="CHEBI:456216"/>
        <dbReference type="EC" id="2.7.1.40"/>
    </reaction>
</comment>
<feature type="domain" description="PEP-utilising enzyme mobile" evidence="21">
    <location>
        <begin position="502"/>
        <end position="572"/>
    </location>
</feature>
<dbReference type="Gene3D" id="3.20.20.60">
    <property type="entry name" value="Phosphoenolpyruvate-binding domains"/>
    <property type="match status" value="1"/>
</dbReference>
<evidence type="ECO:0000313" key="23">
    <source>
        <dbReference type="EMBL" id="GAF25032.1"/>
    </source>
</evidence>
<dbReference type="NCBIfam" id="TIGR01064">
    <property type="entry name" value="pyruv_kin"/>
    <property type="match status" value="1"/>
</dbReference>
<dbReference type="FunFam" id="3.20.20.60:FF:000001">
    <property type="entry name" value="Pyruvate kinase"/>
    <property type="match status" value="1"/>
</dbReference>
<evidence type="ECO:0000256" key="1">
    <source>
        <dbReference type="ARBA" id="ARBA00001946"/>
    </source>
</evidence>
<evidence type="ECO:0000256" key="5">
    <source>
        <dbReference type="ARBA" id="ARBA00008663"/>
    </source>
</evidence>
<evidence type="ECO:0000259" key="20">
    <source>
        <dbReference type="Pfam" id="PF00224"/>
    </source>
</evidence>
<feature type="domain" description="Pyruvate kinase barrel" evidence="20">
    <location>
        <begin position="1"/>
        <end position="321"/>
    </location>
</feature>
<dbReference type="Pfam" id="PF02887">
    <property type="entry name" value="PK_C"/>
    <property type="match status" value="1"/>
</dbReference>
<name>A0A0S6UAU8_NEOTH</name>
<dbReference type="PRINTS" id="PR01050">
    <property type="entry name" value="PYRUVTKNASE"/>
</dbReference>
<keyword evidence="10" id="KW-0547">Nucleotide-binding</keyword>
<accession>A0A0S6UAU8</accession>
<sequence length="582" mass="61358">MRHTKIVCTMGPASERVEVIKAMIRAGMNVARFNFSHGSHAEHGARMAAVRQAAAELGARVALMLDNKGPEIRLGEIQGEVTLKDGDQVTLTTEPIIGDARRLPVSFAGLPGDVRPGQIILLDDGLVELEVLATTATEIHCRVRHGDVISSHKGVNVPGAEISLPPFTEQDIKDLEFGLQQGIDFIALSFVRTAGDVLAVRRELEKRNARVAIIAKIENHAGVNNIHEILEVADGVMVARGDLGVEIPVEEVPLVQKKIIEACNLAGKPVITATQMLESMIHNPRPTRAEASDVANAIFDGTDAIMLSGETATGRYPVEAVATMARIARRAERGLPYGDLLTKKGLAAERTATDAISHASCTIAYELDAAAIITPTASGSTARRVAKYRPRAPILATSPNEKVLNQLCLVWGVEPLLVEPTSGTDEMVNAAVAAAILSGRVKQGDLVVITAGVPAGVPGTTNLLKVHIVGEVLVRGRGIGKEVTSGPVRLVKTAADAVARVKKGDILVTTETGPDFLPAMERAAAVITETGGLSSHAAVTGLSLGIPVVVGAKGATEKLTDDLVVTIDVVRGLVYRGQTRVL</sequence>
<dbReference type="RefSeq" id="WP_025773137.1">
    <property type="nucleotide sequence ID" value="NZ_DF238840.1"/>
</dbReference>
<keyword evidence="14" id="KW-0630">Potassium</keyword>
<dbReference type="Proteomes" id="UP000063718">
    <property type="component" value="Unassembled WGS sequence"/>
</dbReference>
<evidence type="ECO:0000256" key="4">
    <source>
        <dbReference type="ARBA" id="ARBA00006237"/>
    </source>
</evidence>
<dbReference type="Gene3D" id="3.40.1380.20">
    <property type="entry name" value="Pyruvate kinase, C-terminal domain"/>
    <property type="match status" value="1"/>
</dbReference>
<dbReference type="InterPro" id="IPR015806">
    <property type="entry name" value="Pyrv_Knase_insert_dom_sf"/>
</dbReference>
<dbReference type="GO" id="GO:0004743">
    <property type="term" value="F:pyruvate kinase activity"/>
    <property type="evidence" value="ECO:0007669"/>
    <property type="project" value="UniProtKB-UniRule"/>
</dbReference>
<dbReference type="UniPathway" id="UPA00109">
    <property type="reaction ID" value="UER00188"/>
</dbReference>
<evidence type="ECO:0000256" key="18">
    <source>
        <dbReference type="NCBIfam" id="TIGR01064"/>
    </source>
</evidence>
<comment type="similarity">
    <text evidence="5 19">Belongs to the pyruvate kinase family.</text>
</comment>
<evidence type="ECO:0000256" key="6">
    <source>
        <dbReference type="ARBA" id="ARBA00012142"/>
    </source>
</evidence>
<dbReference type="Gene3D" id="2.40.33.10">
    <property type="entry name" value="PK beta-barrel domain-like"/>
    <property type="match status" value="1"/>
</dbReference>
<keyword evidence="8 19" id="KW-0808">Transferase</keyword>
<dbReference type="FunFam" id="2.40.33.10:FF:000001">
    <property type="entry name" value="Pyruvate kinase"/>
    <property type="match status" value="1"/>
</dbReference>
<evidence type="ECO:0000256" key="14">
    <source>
        <dbReference type="ARBA" id="ARBA00022958"/>
    </source>
</evidence>
<dbReference type="SUPFAM" id="SSF50800">
    <property type="entry name" value="PK beta-barrel domain-like"/>
    <property type="match status" value="1"/>
</dbReference>
<dbReference type="SUPFAM" id="SSF51621">
    <property type="entry name" value="Phosphoenolpyruvate/pyruvate domain"/>
    <property type="match status" value="1"/>
</dbReference>
<dbReference type="InterPro" id="IPR001697">
    <property type="entry name" value="Pyr_Knase"/>
</dbReference>
<dbReference type="FunFam" id="3.40.1380.20:FF:000009">
    <property type="entry name" value="Pyruvate kinase"/>
    <property type="match status" value="1"/>
</dbReference>
<keyword evidence="13 19" id="KW-0460">Magnesium</keyword>
<evidence type="ECO:0000259" key="22">
    <source>
        <dbReference type="Pfam" id="PF02887"/>
    </source>
</evidence>
<evidence type="ECO:0000256" key="9">
    <source>
        <dbReference type="ARBA" id="ARBA00022723"/>
    </source>
</evidence>
<dbReference type="InterPro" id="IPR015793">
    <property type="entry name" value="Pyrv_Knase_brl"/>
</dbReference>
<protein>
    <recommendedName>
        <fullName evidence="7 18">Pyruvate kinase</fullName>
        <ecNumber evidence="6 18">2.7.1.40</ecNumber>
    </recommendedName>
</protein>